<evidence type="ECO:0000313" key="3">
    <source>
        <dbReference type="Proteomes" id="UP000297229"/>
    </source>
</evidence>
<dbReference type="PANTHER" id="PTHR35910:SF6">
    <property type="entry name" value="2EXR DOMAIN-CONTAINING PROTEIN"/>
    <property type="match status" value="1"/>
</dbReference>
<dbReference type="EMBL" id="PQXM01000119">
    <property type="protein sequence ID" value="TGO77162.1"/>
    <property type="molecule type" value="Genomic_DNA"/>
</dbReference>
<gene>
    <name evidence="2" type="ORF">BELL_0120g00150</name>
</gene>
<reference evidence="2 3" key="1">
    <citation type="submission" date="2017-12" db="EMBL/GenBank/DDBJ databases">
        <title>Comparative genomics of Botrytis spp.</title>
        <authorList>
            <person name="Valero-Jimenez C.A."/>
            <person name="Tapia P."/>
            <person name="Veloso J."/>
            <person name="Silva-Moreno E."/>
            <person name="Staats M."/>
            <person name="Valdes J.H."/>
            <person name="Van Kan J.A.L."/>
        </authorList>
    </citation>
    <scope>NUCLEOTIDE SEQUENCE [LARGE SCALE GENOMIC DNA]</scope>
    <source>
        <strain evidence="2 3">Be9601</strain>
    </source>
</reference>
<keyword evidence="3" id="KW-1185">Reference proteome</keyword>
<dbReference type="Proteomes" id="UP000297229">
    <property type="component" value="Unassembled WGS sequence"/>
</dbReference>
<dbReference type="InterPro" id="IPR045518">
    <property type="entry name" value="2EXR"/>
</dbReference>
<dbReference type="Pfam" id="PF20150">
    <property type="entry name" value="2EXR"/>
    <property type="match status" value="1"/>
</dbReference>
<proteinExistence type="predicted"/>
<dbReference type="AlphaFoldDB" id="A0A4Z1K118"/>
<feature type="domain" description="2EXR" evidence="1">
    <location>
        <begin position="3"/>
        <end position="84"/>
    </location>
</feature>
<evidence type="ECO:0000259" key="1">
    <source>
        <dbReference type="Pfam" id="PF20150"/>
    </source>
</evidence>
<protein>
    <recommendedName>
        <fullName evidence="1">2EXR domain-containing protein</fullName>
    </recommendedName>
</protein>
<dbReference type="PANTHER" id="PTHR35910">
    <property type="entry name" value="2EXR DOMAIN-CONTAINING PROTEIN"/>
    <property type="match status" value="1"/>
</dbReference>
<organism evidence="2 3">
    <name type="scientific">Botrytis elliptica</name>
    <dbReference type="NCBI Taxonomy" id="278938"/>
    <lineage>
        <taxon>Eukaryota</taxon>
        <taxon>Fungi</taxon>
        <taxon>Dikarya</taxon>
        <taxon>Ascomycota</taxon>
        <taxon>Pezizomycotina</taxon>
        <taxon>Leotiomycetes</taxon>
        <taxon>Helotiales</taxon>
        <taxon>Sclerotiniaceae</taxon>
        <taxon>Botrytis</taxon>
    </lineage>
</organism>
<sequence>MSFSMLPPELRAIIWGFALPKPRSHIVKSNQMTTKKKKIPVLFQINRESREFVLKHMQLLFEGTNLAGCEDFHFIYFNPKIDTLCLYDMEDNFKFFMGPRNFFLRGVRPDNWEVAPIKECEMVKSLEIKNVTKDTDSLLSKTGLVVRFQKSFGEALYPPFYSSPAHQANTIIFWMTSWAMTYYRFFSLQVTRGKIAAIPDIVFIITKADARFILSTGVSTLEFSGTRTVMNKAVENRLNK</sequence>
<accession>A0A4Z1K118</accession>
<name>A0A4Z1K118_9HELO</name>
<comment type="caution">
    <text evidence="2">The sequence shown here is derived from an EMBL/GenBank/DDBJ whole genome shotgun (WGS) entry which is preliminary data.</text>
</comment>
<evidence type="ECO:0000313" key="2">
    <source>
        <dbReference type="EMBL" id="TGO77162.1"/>
    </source>
</evidence>